<sequence length="60" mass="6852">MSIKQRSVSSWITLAKVRSHGLKSYAFRSCPPLVLFIPVNVHQVYHRLLYSGNTRANLPL</sequence>
<name>A0AAD5KI32_9CRUS</name>
<gene>
    <name evidence="1" type="ORF">GHT06_020704</name>
</gene>
<dbReference type="AlphaFoldDB" id="A0AAD5KI32"/>
<dbReference type="Proteomes" id="UP000820818">
    <property type="component" value="Linkage Group LG9"/>
</dbReference>
<comment type="caution">
    <text evidence="1">The sequence shown here is derived from an EMBL/GenBank/DDBJ whole genome shotgun (WGS) entry which is preliminary data.</text>
</comment>
<reference evidence="1 2" key="1">
    <citation type="submission" date="2022-05" db="EMBL/GenBank/DDBJ databases">
        <title>A multi-omics perspective on studying reproductive biology in Daphnia sinensis.</title>
        <authorList>
            <person name="Jia J."/>
        </authorList>
    </citation>
    <scope>NUCLEOTIDE SEQUENCE [LARGE SCALE GENOMIC DNA]</scope>
    <source>
        <strain evidence="1 2">WSL</strain>
    </source>
</reference>
<protein>
    <submittedName>
        <fullName evidence="1">Uncharacterized protein</fullName>
    </submittedName>
</protein>
<proteinExistence type="predicted"/>
<organism evidence="1 2">
    <name type="scientific">Daphnia sinensis</name>
    <dbReference type="NCBI Taxonomy" id="1820382"/>
    <lineage>
        <taxon>Eukaryota</taxon>
        <taxon>Metazoa</taxon>
        <taxon>Ecdysozoa</taxon>
        <taxon>Arthropoda</taxon>
        <taxon>Crustacea</taxon>
        <taxon>Branchiopoda</taxon>
        <taxon>Diplostraca</taxon>
        <taxon>Cladocera</taxon>
        <taxon>Anomopoda</taxon>
        <taxon>Daphniidae</taxon>
        <taxon>Daphnia</taxon>
        <taxon>Daphnia similis group</taxon>
    </lineage>
</organism>
<evidence type="ECO:0000313" key="1">
    <source>
        <dbReference type="EMBL" id="KAI9552822.1"/>
    </source>
</evidence>
<keyword evidence="2" id="KW-1185">Reference proteome</keyword>
<evidence type="ECO:0000313" key="2">
    <source>
        <dbReference type="Proteomes" id="UP000820818"/>
    </source>
</evidence>
<dbReference type="EMBL" id="WJBH02000009">
    <property type="protein sequence ID" value="KAI9552822.1"/>
    <property type="molecule type" value="Genomic_DNA"/>
</dbReference>
<accession>A0AAD5KI32</accession>